<dbReference type="PANTHER" id="PTHR33116">
    <property type="entry name" value="REVERSE TRANSCRIPTASE ZINC-BINDING DOMAIN-CONTAINING PROTEIN-RELATED-RELATED"/>
    <property type="match status" value="1"/>
</dbReference>
<protein>
    <recommendedName>
        <fullName evidence="3">RVT_1 domain-containing protein</fullName>
    </recommendedName>
</protein>
<proteinExistence type="predicted"/>
<evidence type="ECO:0000313" key="1">
    <source>
        <dbReference type="EMBL" id="GAV61905.1"/>
    </source>
</evidence>
<dbReference type="InParanoid" id="A0A1Q3B1Y3"/>
<dbReference type="PANTHER" id="PTHR33116:SF76">
    <property type="entry name" value="DUF4283 DOMAIN-CONTAINING PROTEIN"/>
    <property type="match status" value="1"/>
</dbReference>
<sequence length="166" mass="18989">MESLDKFREASGLTVNAQKSLVFFFNTNQCIRRNILRKVHFHEGTLPVTYLGLPLITKRLSNVNCSPLVERMLAKANSWVSKALSFAGQLQIVMVTLASMQTFWSRTFLLPMSTLRVCEKVLRDFLWGGPCRAKVKWKEVCKPLQQGGLGIKDMRTWNKSLLLKQI</sequence>
<dbReference type="OrthoDB" id="2288491at2759"/>
<dbReference type="STRING" id="3775.A0A1Q3B1Y3"/>
<dbReference type="EMBL" id="BDDD01000229">
    <property type="protein sequence ID" value="GAV61905.1"/>
    <property type="molecule type" value="Genomic_DNA"/>
</dbReference>
<accession>A0A1Q3B1Y3</accession>
<reference evidence="2" key="1">
    <citation type="submission" date="2016-04" db="EMBL/GenBank/DDBJ databases">
        <title>Cephalotus genome sequencing.</title>
        <authorList>
            <person name="Fukushima K."/>
            <person name="Hasebe M."/>
            <person name="Fang X."/>
        </authorList>
    </citation>
    <scope>NUCLEOTIDE SEQUENCE [LARGE SCALE GENOMIC DNA]</scope>
    <source>
        <strain evidence="2">cv. St1</strain>
    </source>
</reference>
<comment type="caution">
    <text evidence="1">The sequence shown here is derived from an EMBL/GenBank/DDBJ whole genome shotgun (WGS) entry which is preliminary data.</text>
</comment>
<keyword evidence="2" id="KW-1185">Reference proteome</keyword>
<evidence type="ECO:0000313" key="2">
    <source>
        <dbReference type="Proteomes" id="UP000187406"/>
    </source>
</evidence>
<dbReference type="AlphaFoldDB" id="A0A1Q3B1Y3"/>
<dbReference type="Proteomes" id="UP000187406">
    <property type="component" value="Unassembled WGS sequence"/>
</dbReference>
<gene>
    <name evidence="1" type="ORF">CFOL_v3_05430</name>
</gene>
<evidence type="ECO:0008006" key="3">
    <source>
        <dbReference type="Google" id="ProtNLM"/>
    </source>
</evidence>
<organism evidence="1 2">
    <name type="scientific">Cephalotus follicularis</name>
    <name type="common">Albany pitcher plant</name>
    <dbReference type="NCBI Taxonomy" id="3775"/>
    <lineage>
        <taxon>Eukaryota</taxon>
        <taxon>Viridiplantae</taxon>
        <taxon>Streptophyta</taxon>
        <taxon>Embryophyta</taxon>
        <taxon>Tracheophyta</taxon>
        <taxon>Spermatophyta</taxon>
        <taxon>Magnoliopsida</taxon>
        <taxon>eudicotyledons</taxon>
        <taxon>Gunneridae</taxon>
        <taxon>Pentapetalae</taxon>
        <taxon>rosids</taxon>
        <taxon>fabids</taxon>
        <taxon>Oxalidales</taxon>
        <taxon>Cephalotaceae</taxon>
        <taxon>Cephalotus</taxon>
    </lineage>
</organism>
<name>A0A1Q3B1Y3_CEPFO</name>